<dbReference type="Pfam" id="PF13456">
    <property type="entry name" value="RVT_3"/>
    <property type="match status" value="1"/>
</dbReference>
<feature type="non-terminal residue" evidence="3">
    <location>
        <position position="1"/>
    </location>
</feature>
<dbReference type="InterPro" id="IPR002156">
    <property type="entry name" value="RNaseH_domain"/>
</dbReference>
<protein>
    <recommendedName>
        <fullName evidence="1">RNase H type-1 domain-containing protein</fullName>
    </recommendedName>
</protein>
<proteinExistence type="predicted"/>
<evidence type="ECO:0000313" key="3">
    <source>
        <dbReference type="EMBL" id="VDC84385.1"/>
    </source>
</evidence>
<dbReference type="Gene3D" id="3.30.420.10">
    <property type="entry name" value="Ribonuclease H-like superfamily/Ribonuclease H"/>
    <property type="match status" value="1"/>
</dbReference>
<dbReference type="SUPFAM" id="SSF53098">
    <property type="entry name" value="Ribonuclease H-like"/>
    <property type="match status" value="1"/>
</dbReference>
<dbReference type="InterPro" id="IPR036397">
    <property type="entry name" value="RNaseH_sf"/>
</dbReference>
<organism evidence="3">
    <name type="scientific">Brassica campestris</name>
    <name type="common">Field mustard</name>
    <dbReference type="NCBI Taxonomy" id="3711"/>
    <lineage>
        <taxon>Eukaryota</taxon>
        <taxon>Viridiplantae</taxon>
        <taxon>Streptophyta</taxon>
        <taxon>Embryophyta</taxon>
        <taxon>Tracheophyta</taxon>
        <taxon>Spermatophyta</taxon>
        <taxon>Magnoliopsida</taxon>
        <taxon>eudicotyledons</taxon>
        <taxon>Gunneridae</taxon>
        <taxon>Pentapetalae</taxon>
        <taxon>rosids</taxon>
        <taxon>malvids</taxon>
        <taxon>Brassicales</taxon>
        <taxon>Brassicaceae</taxon>
        <taxon>Brassiceae</taxon>
        <taxon>Brassica</taxon>
    </lineage>
</organism>
<name>A0A3P6A537_BRACM</name>
<feature type="domain" description="RNase H type-1" evidence="1">
    <location>
        <begin position="8"/>
        <end position="49"/>
    </location>
</feature>
<evidence type="ECO:0000313" key="2">
    <source>
        <dbReference type="EMBL" id="CAG7885397.1"/>
    </source>
</evidence>
<dbReference type="Gramene" id="A03p67400.2_BraZ1">
    <property type="protein sequence ID" value="A03p67400.2_BraZ1.CDS.1"/>
    <property type="gene ID" value="A03g67400.2_BraZ1"/>
</dbReference>
<evidence type="ECO:0000259" key="1">
    <source>
        <dbReference type="Pfam" id="PF13456"/>
    </source>
</evidence>
<dbReference type="GO" id="GO:0004523">
    <property type="term" value="F:RNA-DNA hybrid ribonuclease activity"/>
    <property type="evidence" value="ECO:0007669"/>
    <property type="project" value="InterPro"/>
</dbReference>
<feature type="non-terminal residue" evidence="3">
    <location>
        <position position="64"/>
    </location>
</feature>
<dbReference type="InterPro" id="IPR012337">
    <property type="entry name" value="RNaseH-like_sf"/>
</dbReference>
<sequence>RGSSLQSAVASPLVAEALAIREALWHASAQSYKRIWLRSDSQWLINAINLNLRLIELYGILSDV</sequence>
<dbReference type="AlphaFoldDB" id="A0A3P6A537"/>
<dbReference type="GO" id="GO:0003676">
    <property type="term" value="F:nucleic acid binding"/>
    <property type="evidence" value="ECO:0007669"/>
    <property type="project" value="InterPro"/>
</dbReference>
<dbReference type="EMBL" id="LS974619">
    <property type="protein sequence ID" value="CAG7885397.1"/>
    <property type="molecule type" value="Genomic_DNA"/>
</dbReference>
<gene>
    <name evidence="3" type="ORF">BRAA03T15603Z</name>
    <name evidence="2" type="ORF">BRAPAZ1V2_A03P67400.2</name>
</gene>
<dbReference type="Proteomes" id="UP000694005">
    <property type="component" value="Chromosome A03"/>
</dbReference>
<reference evidence="3" key="1">
    <citation type="submission" date="2018-11" db="EMBL/GenBank/DDBJ databases">
        <authorList>
            <consortium name="Genoscope - CEA"/>
            <person name="William W."/>
        </authorList>
    </citation>
    <scope>NUCLEOTIDE SEQUENCE</scope>
</reference>
<dbReference type="EMBL" id="LR031572">
    <property type="protein sequence ID" value="VDC84385.1"/>
    <property type="molecule type" value="Genomic_DNA"/>
</dbReference>
<accession>A0A3P6A537</accession>